<keyword evidence="5" id="KW-0964">Secreted</keyword>
<organism evidence="13 14">
    <name type="scientific">Eutypa lata (strain UCR-EL1)</name>
    <name type="common">Grapevine dieback disease fungus</name>
    <name type="synonym">Eutypa armeniacae</name>
    <dbReference type="NCBI Taxonomy" id="1287681"/>
    <lineage>
        <taxon>Eukaryota</taxon>
        <taxon>Fungi</taxon>
        <taxon>Dikarya</taxon>
        <taxon>Ascomycota</taxon>
        <taxon>Pezizomycotina</taxon>
        <taxon>Sordariomycetes</taxon>
        <taxon>Xylariomycetidae</taxon>
        <taxon>Xylariales</taxon>
        <taxon>Diatrypaceae</taxon>
        <taxon>Eutypa</taxon>
    </lineage>
</organism>
<accession>M7SVU0</accession>
<dbReference type="KEGG" id="ela:UCREL1_2239"/>
<dbReference type="SUPFAM" id="SSF53474">
    <property type="entry name" value="alpha/beta-Hydrolases"/>
    <property type="match status" value="1"/>
</dbReference>
<evidence type="ECO:0000256" key="12">
    <source>
        <dbReference type="SAM" id="SignalP"/>
    </source>
</evidence>
<evidence type="ECO:0000256" key="5">
    <source>
        <dbReference type="ARBA" id="ARBA00022525"/>
    </source>
</evidence>
<keyword evidence="14" id="KW-1185">Reference proteome</keyword>
<keyword evidence="4" id="KW-0719">Serine esterase</keyword>
<dbReference type="GO" id="GO:0050525">
    <property type="term" value="F:cutinase activity"/>
    <property type="evidence" value="ECO:0007669"/>
    <property type="project" value="UniProtKB-EC"/>
</dbReference>
<protein>
    <recommendedName>
        <fullName evidence="3">cutinase</fullName>
        <ecNumber evidence="3">3.1.1.74</ecNumber>
    </recommendedName>
</protein>
<dbReference type="InterPro" id="IPR011150">
    <property type="entry name" value="Cutinase_monf"/>
</dbReference>
<keyword evidence="7" id="KW-0378">Hydrolase</keyword>
<evidence type="ECO:0000256" key="7">
    <source>
        <dbReference type="ARBA" id="ARBA00022801"/>
    </source>
</evidence>
<dbReference type="Proteomes" id="UP000012174">
    <property type="component" value="Unassembled WGS sequence"/>
</dbReference>
<evidence type="ECO:0000256" key="11">
    <source>
        <dbReference type="PIRSR" id="PIRSR611150-2"/>
    </source>
</evidence>
<comment type="subcellular location">
    <subcellularLocation>
        <location evidence="1">Secreted</location>
    </subcellularLocation>
</comment>
<dbReference type="OMA" id="IGVWVGP"/>
<evidence type="ECO:0000256" key="3">
    <source>
        <dbReference type="ARBA" id="ARBA00013095"/>
    </source>
</evidence>
<evidence type="ECO:0000256" key="10">
    <source>
        <dbReference type="ARBA" id="ARBA00034045"/>
    </source>
</evidence>
<dbReference type="OrthoDB" id="3225429at2759"/>
<dbReference type="AlphaFoldDB" id="M7SVU0"/>
<keyword evidence="8" id="KW-0843">Virulence</keyword>
<comment type="similarity">
    <text evidence="2">Belongs to the cutinase family.</text>
</comment>
<dbReference type="EMBL" id="KB705795">
    <property type="protein sequence ID" value="EMR70724.1"/>
    <property type="molecule type" value="Genomic_DNA"/>
</dbReference>
<gene>
    <name evidence="13" type="ORF">UCREL1_2239</name>
</gene>
<dbReference type="GO" id="GO:0005576">
    <property type="term" value="C:extracellular region"/>
    <property type="evidence" value="ECO:0007669"/>
    <property type="project" value="UniProtKB-SubCell"/>
</dbReference>
<feature type="disulfide bond" evidence="11">
    <location>
        <begin position="189"/>
        <end position="198"/>
    </location>
</feature>
<dbReference type="Gene3D" id="3.40.50.1820">
    <property type="entry name" value="alpha/beta hydrolase"/>
    <property type="match status" value="1"/>
</dbReference>
<feature type="signal peptide" evidence="12">
    <location>
        <begin position="1"/>
        <end position="21"/>
    </location>
</feature>
<dbReference type="HOGENOM" id="CLU_957076_0_0_1"/>
<dbReference type="Pfam" id="PF01083">
    <property type="entry name" value="Cutinase"/>
    <property type="match status" value="1"/>
</dbReference>
<proteinExistence type="inferred from homology"/>
<evidence type="ECO:0000256" key="2">
    <source>
        <dbReference type="ARBA" id="ARBA00007534"/>
    </source>
</evidence>
<evidence type="ECO:0000313" key="13">
    <source>
        <dbReference type="EMBL" id="EMR70724.1"/>
    </source>
</evidence>
<dbReference type="GO" id="GO:0016052">
    <property type="term" value="P:carbohydrate catabolic process"/>
    <property type="evidence" value="ECO:0007669"/>
    <property type="project" value="TreeGrafter"/>
</dbReference>
<comment type="catalytic activity">
    <reaction evidence="10">
        <text>cutin + H2O = cutin monomers.</text>
        <dbReference type="EC" id="3.1.1.74"/>
    </reaction>
</comment>
<evidence type="ECO:0000256" key="4">
    <source>
        <dbReference type="ARBA" id="ARBA00022487"/>
    </source>
</evidence>
<evidence type="ECO:0000313" key="14">
    <source>
        <dbReference type="Proteomes" id="UP000012174"/>
    </source>
</evidence>
<sequence>MKSVQTLGFAALASFLPAVSAQLSPVPGVDDVADEWASILNGEEGAPEPDLAVIFARGTFDSGNVGLWVGPYWREALRAKFPSLAFQGVSTDDYSADMAGYIEEGGSDSCAEGLARDVQQFVSLRPDTKLVVSGWSQGALCARKSLGYLDDDARSRVAALVLFGDPSGIWTDTVSFPELPSNTQELVYCELTTPDALCTDPAELLTDPFEFADRLEEMWDEFDDVRLNDAQRDARDSIIAQLPLEVADHFSTLLDDFKNLRFRRWMLLPQHFWYGIDETVSQAADDVFDAFG</sequence>
<keyword evidence="9 11" id="KW-1015">Disulfide bond</keyword>
<keyword evidence="6 12" id="KW-0732">Signal</keyword>
<dbReference type="InterPro" id="IPR029058">
    <property type="entry name" value="AB_hydrolase_fold"/>
</dbReference>
<evidence type="ECO:0000256" key="9">
    <source>
        <dbReference type="ARBA" id="ARBA00023157"/>
    </source>
</evidence>
<evidence type="ECO:0000256" key="1">
    <source>
        <dbReference type="ARBA" id="ARBA00004613"/>
    </source>
</evidence>
<dbReference type="SMART" id="SM01110">
    <property type="entry name" value="Cutinase"/>
    <property type="match status" value="1"/>
</dbReference>
<evidence type="ECO:0000256" key="8">
    <source>
        <dbReference type="ARBA" id="ARBA00023026"/>
    </source>
</evidence>
<dbReference type="EC" id="3.1.1.74" evidence="3"/>
<name>M7SVU0_EUTLA</name>
<dbReference type="PANTHER" id="PTHR48250">
    <property type="entry name" value="CUTINASE 2-RELATED"/>
    <property type="match status" value="1"/>
</dbReference>
<dbReference type="InterPro" id="IPR000675">
    <property type="entry name" value="Cutinase/axe"/>
</dbReference>
<reference evidence="14" key="1">
    <citation type="journal article" date="2013" name="Genome Announc.">
        <title>Draft genome sequence of the grapevine dieback fungus Eutypa lata UCR-EL1.</title>
        <authorList>
            <person name="Blanco-Ulate B."/>
            <person name="Rolshausen P.E."/>
            <person name="Cantu D."/>
        </authorList>
    </citation>
    <scope>NUCLEOTIDE SEQUENCE [LARGE SCALE GENOMIC DNA]</scope>
    <source>
        <strain evidence="14">UCR-EL1</strain>
    </source>
</reference>
<evidence type="ECO:0000256" key="6">
    <source>
        <dbReference type="ARBA" id="ARBA00022729"/>
    </source>
</evidence>
<dbReference type="PANTHER" id="PTHR48250:SF3">
    <property type="entry name" value="CUTINASE 1-RELATED"/>
    <property type="match status" value="1"/>
</dbReference>
<feature type="chain" id="PRO_5004085330" description="cutinase" evidence="12">
    <location>
        <begin position="22"/>
        <end position="292"/>
    </location>
</feature>